<reference evidence="8" key="1">
    <citation type="submission" date="2023-11" db="EMBL/GenBank/DDBJ databases">
        <title>Genome assemblies of two species of porcelain crab, Petrolisthes cinctipes and Petrolisthes manimaculis (Anomura: Porcellanidae).</title>
        <authorList>
            <person name="Angst P."/>
        </authorList>
    </citation>
    <scope>NUCLEOTIDE SEQUENCE</scope>
    <source>
        <strain evidence="8">PB745_02</strain>
        <tissue evidence="8">Gill</tissue>
    </source>
</reference>
<dbReference type="PANTHER" id="PTHR24060">
    <property type="entry name" value="METABOTROPIC GLUTAMATE RECEPTOR"/>
    <property type="match status" value="1"/>
</dbReference>
<keyword evidence="6" id="KW-0325">Glycoprotein</keyword>
<keyword evidence="3" id="KW-1133">Transmembrane helix</keyword>
<dbReference type="Proteomes" id="UP001292094">
    <property type="component" value="Unassembled WGS sequence"/>
</dbReference>
<feature type="domain" description="Receptor ligand binding region" evidence="7">
    <location>
        <begin position="219"/>
        <end position="446"/>
    </location>
</feature>
<dbReference type="AlphaFoldDB" id="A0AAE1TTZ7"/>
<dbReference type="EMBL" id="JAWZYT010003625">
    <property type="protein sequence ID" value="KAK4297501.1"/>
    <property type="molecule type" value="Genomic_DNA"/>
</dbReference>
<gene>
    <name evidence="8" type="ORF">Pmani_030084</name>
</gene>
<keyword evidence="5" id="KW-0675">Receptor</keyword>
<dbReference type="SUPFAM" id="SSF53822">
    <property type="entry name" value="Periplasmic binding protein-like I"/>
    <property type="match status" value="2"/>
</dbReference>
<evidence type="ECO:0000256" key="5">
    <source>
        <dbReference type="ARBA" id="ARBA00023170"/>
    </source>
</evidence>
<dbReference type="GO" id="GO:0004930">
    <property type="term" value="F:G protein-coupled receptor activity"/>
    <property type="evidence" value="ECO:0007669"/>
    <property type="project" value="InterPro"/>
</dbReference>
<dbReference type="FunFam" id="3.40.50.2300:FF:000145">
    <property type="entry name" value="Glutamate receptor, metabotropic"/>
    <property type="match status" value="1"/>
</dbReference>
<dbReference type="InterPro" id="IPR028082">
    <property type="entry name" value="Peripla_BP_I"/>
</dbReference>
<evidence type="ECO:0000256" key="6">
    <source>
        <dbReference type="ARBA" id="ARBA00023180"/>
    </source>
</evidence>
<dbReference type="Gene3D" id="3.40.50.2300">
    <property type="match status" value="3"/>
</dbReference>
<organism evidence="8 9">
    <name type="scientific">Petrolisthes manimaculis</name>
    <dbReference type="NCBI Taxonomy" id="1843537"/>
    <lineage>
        <taxon>Eukaryota</taxon>
        <taxon>Metazoa</taxon>
        <taxon>Ecdysozoa</taxon>
        <taxon>Arthropoda</taxon>
        <taxon>Crustacea</taxon>
        <taxon>Multicrustacea</taxon>
        <taxon>Malacostraca</taxon>
        <taxon>Eumalacostraca</taxon>
        <taxon>Eucarida</taxon>
        <taxon>Decapoda</taxon>
        <taxon>Pleocyemata</taxon>
        <taxon>Anomura</taxon>
        <taxon>Galatheoidea</taxon>
        <taxon>Porcellanidae</taxon>
        <taxon>Petrolisthes</taxon>
    </lineage>
</organism>
<evidence type="ECO:0000256" key="3">
    <source>
        <dbReference type="ARBA" id="ARBA00022989"/>
    </source>
</evidence>
<evidence type="ECO:0000313" key="8">
    <source>
        <dbReference type="EMBL" id="KAK4297501.1"/>
    </source>
</evidence>
<dbReference type="InterPro" id="IPR050726">
    <property type="entry name" value="mGluR"/>
</dbReference>
<dbReference type="InterPro" id="IPR000337">
    <property type="entry name" value="GPCR_3"/>
</dbReference>
<comment type="caution">
    <text evidence="8">The sequence shown here is derived from an EMBL/GenBank/DDBJ whole genome shotgun (WGS) entry which is preliminary data.</text>
</comment>
<dbReference type="PRINTS" id="PR00248">
    <property type="entry name" value="GPCRMGR"/>
</dbReference>
<evidence type="ECO:0000259" key="7">
    <source>
        <dbReference type="Pfam" id="PF01094"/>
    </source>
</evidence>
<keyword evidence="2" id="KW-0812">Transmembrane</keyword>
<evidence type="ECO:0000256" key="2">
    <source>
        <dbReference type="ARBA" id="ARBA00022692"/>
    </source>
</evidence>
<dbReference type="GO" id="GO:0016020">
    <property type="term" value="C:membrane"/>
    <property type="evidence" value="ECO:0007669"/>
    <property type="project" value="UniProtKB-SubCell"/>
</dbReference>
<proteinExistence type="predicted"/>
<feature type="domain" description="Receptor ligand binding region" evidence="7">
    <location>
        <begin position="80"/>
        <end position="157"/>
    </location>
</feature>
<evidence type="ECO:0000313" key="9">
    <source>
        <dbReference type="Proteomes" id="UP001292094"/>
    </source>
</evidence>
<evidence type="ECO:0000256" key="4">
    <source>
        <dbReference type="ARBA" id="ARBA00023136"/>
    </source>
</evidence>
<keyword evidence="9" id="KW-1185">Reference proteome</keyword>
<dbReference type="InterPro" id="IPR001828">
    <property type="entry name" value="ANF_lig-bd_rcpt"/>
</dbReference>
<comment type="subcellular location">
    <subcellularLocation>
        <location evidence="1">Membrane</location>
        <topology evidence="1">Multi-pass membrane protein</topology>
    </subcellularLocation>
</comment>
<feature type="non-terminal residue" evidence="8">
    <location>
        <position position="1"/>
    </location>
</feature>
<evidence type="ECO:0000256" key="1">
    <source>
        <dbReference type="ARBA" id="ARBA00004141"/>
    </source>
</evidence>
<keyword evidence="4" id="KW-0472">Membrane</keyword>
<accession>A0AAE1TTZ7</accession>
<name>A0AAE1TTZ7_9EUCA</name>
<protein>
    <recommendedName>
        <fullName evidence="7">Receptor ligand binding region domain-containing protein</fullName>
    </recommendedName>
</protein>
<dbReference type="Pfam" id="PF01094">
    <property type="entry name" value="ANF_receptor"/>
    <property type="match status" value="2"/>
</dbReference>
<sequence length="496" mass="54992">MSRTPNFKLSYPLGVQVPQVKNHWARGTPGDGGGSSSGRGVATMVFSHIVHRDSLSIPSTTNSTSDTCRLGARPPSAKHLVGVVGPGSSDVTIQVQNLLQLFSIPQVVILPPSRDLSDKSRFSYFLRVVPSDYYQAQVMIDIVRHYNWTYVSAVHTHGCESERNPRGGGGEEVVLLVVLDVKRRMSVCLSVCLYGSRDGVKRGKCHDAREKRRGKEMGNYGQSGMAAFRELAEQNNICIAKEDSVLSNAEDESFDNVIQQLLEDLRANVVVCFCEGMTVRNLLRAAQRHNVTSRFLFIGSDGWADRSDVVAGLEETAVGGLSVKIQSSYVTKFDRHYFDLHQKTIPVIPGSGSSGRIGAESLREGYKQDTKMAFVIKAINTMAWGLHLMQQDMCRPNQGLCPAMLPINGSLFREYLMNVTFSFMGETVTFDSKGDPPGRYDIMNYQRLENGSFDYVRVGQWDNGTLLVQEEKVVFNKGVTPPISVCSEPCLYNEYK</sequence>